<dbReference type="InterPro" id="IPR020857">
    <property type="entry name" value="Serum_albumin_CS"/>
</dbReference>
<dbReference type="Pfam" id="PF00273">
    <property type="entry name" value="Serum_albumin"/>
    <property type="match status" value="3"/>
</dbReference>
<dbReference type="InterPro" id="IPR020858">
    <property type="entry name" value="Serum_albumin-like"/>
</dbReference>
<gene>
    <name evidence="6" type="ORF">SPARVUS_LOCUS5012724</name>
</gene>
<comment type="subcellular location">
    <subcellularLocation>
        <location evidence="1">Secreted</location>
    </subcellularLocation>
</comment>
<dbReference type="EMBL" id="CATNWA010009968">
    <property type="protein sequence ID" value="CAI9559060.1"/>
    <property type="molecule type" value="Genomic_DNA"/>
</dbReference>
<comment type="caution">
    <text evidence="6">The sequence shown here is derived from an EMBL/GenBank/DDBJ whole genome shotgun (WGS) entry which is preliminary data.</text>
</comment>
<dbReference type="InterPro" id="IPR000264">
    <property type="entry name" value="ALB/AFP/VDB"/>
</dbReference>
<evidence type="ECO:0000313" key="6">
    <source>
        <dbReference type="EMBL" id="CAI9559060.1"/>
    </source>
</evidence>
<evidence type="ECO:0000256" key="4">
    <source>
        <dbReference type="ARBA" id="ARBA00023157"/>
    </source>
</evidence>
<dbReference type="PROSITE" id="PS51438">
    <property type="entry name" value="ALBUMIN_2"/>
    <property type="match status" value="3"/>
</dbReference>
<name>A0ABN9CG28_9NEOB</name>
<feature type="domain" description="Albumin" evidence="5">
    <location>
        <begin position="93"/>
        <end position="272"/>
    </location>
</feature>
<evidence type="ECO:0000256" key="3">
    <source>
        <dbReference type="ARBA" id="ARBA00022737"/>
    </source>
</evidence>
<feature type="non-terminal residue" evidence="6">
    <location>
        <position position="1"/>
    </location>
</feature>
<evidence type="ECO:0000256" key="2">
    <source>
        <dbReference type="ARBA" id="ARBA00022525"/>
    </source>
</evidence>
<evidence type="ECO:0000256" key="1">
    <source>
        <dbReference type="ARBA" id="ARBA00004613"/>
    </source>
</evidence>
<feature type="domain" description="Albumin" evidence="5">
    <location>
        <begin position="273"/>
        <end position="471"/>
    </location>
</feature>
<dbReference type="PANTHER" id="PTHR11385">
    <property type="entry name" value="SERUM ALBUMIN-RELATED"/>
    <property type="match status" value="1"/>
</dbReference>
<proteinExistence type="predicted"/>
<dbReference type="Gene3D" id="1.10.246.10">
    <property type="match status" value="5"/>
</dbReference>
<dbReference type="SUPFAM" id="SSF48552">
    <property type="entry name" value="Serum albumin-like"/>
    <property type="match status" value="3"/>
</dbReference>
<organism evidence="6 7">
    <name type="scientific">Staurois parvus</name>
    <dbReference type="NCBI Taxonomy" id="386267"/>
    <lineage>
        <taxon>Eukaryota</taxon>
        <taxon>Metazoa</taxon>
        <taxon>Chordata</taxon>
        <taxon>Craniata</taxon>
        <taxon>Vertebrata</taxon>
        <taxon>Euteleostomi</taxon>
        <taxon>Amphibia</taxon>
        <taxon>Batrachia</taxon>
        <taxon>Anura</taxon>
        <taxon>Neobatrachia</taxon>
        <taxon>Ranoidea</taxon>
        <taxon>Ranidae</taxon>
        <taxon>Staurois</taxon>
    </lineage>
</organism>
<dbReference type="InterPro" id="IPR014760">
    <property type="entry name" value="Serum_albumin_N"/>
</dbReference>
<feature type="domain" description="Albumin" evidence="5">
    <location>
        <begin position="1"/>
        <end position="92"/>
    </location>
</feature>
<dbReference type="PROSITE" id="PS00212">
    <property type="entry name" value="ALBUMIN_1"/>
    <property type="match status" value="1"/>
</dbReference>
<accession>A0ABN9CG28</accession>
<keyword evidence="2" id="KW-0964">Secreted</keyword>
<keyword evidence="3" id="KW-0677">Repeat</keyword>
<evidence type="ECO:0000313" key="7">
    <source>
        <dbReference type="Proteomes" id="UP001162483"/>
    </source>
</evidence>
<dbReference type="SMART" id="SM00103">
    <property type="entry name" value="ALBUMIN"/>
    <property type="match status" value="2"/>
</dbReference>
<evidence type="ECO:0000259" key="5">
    <source>
        <dbReference type="PROSITE" id="PS51438"/>
    </source>
</evidence>
<protein>
    <recommendedName>
        <fullName evidence="5">Albumin domain-containing protein</fullName>
    </recommendedName>
</protein>
<dbReference type="PANTHER" id="PTHR11385:SF14">
    <property type="entry name" value="AFAMIN"/>
    <property type="match status" value="1"/>
</dbReference>
<dbReference type="Proteomes" id="UP001162483">
    <property type="component" value="Unassembled WGS sequence"/>
</dbReference>
<keyword evidence="7" id="KW-1185">Reference proteome</keyword>
<reference evidence="6" key="1">
    <citation type="submission" date="2023-05" db="EMBL/GenBank/DDBJ databases">
        <authorList>
            <person name="Stuckert A."/>
        </authorList>
    </citation>
    <scope>NUCLEOTIDE SEQUENCE</scope>
</reference>
<dbReference type="PRINTS" id="PR00802">
    <property type="entry name" value="SERUMALBUMIN"/>
</dbReference>
<keyword evidence="4" id="KW-1015">Disulfide bond</keyword>
<sequence>KAGAERIKCFYDHREVKVEEFKRPDIEEGCKEQKEHPQRFLFYYIYHVGRRHAKLYQPAVIGIALQYNQITTECCSAEEKVPCFFERMTQVKKLTHYLEDKHKQKCRILADFPEKVFADLIRVQVAQKFGKAEFEDMNKDCCTGNSIECMFERMDATEHICEAKEKLSSKLEECCAKDILDRTPCIIALPNDESNLSKELKKYYEDDDVCEDYQKDKTHYLLHFAHDYSRSHQESAPQSCLRVAKGYEGLLEQCCASANHAECLKEAPKLLEAALTANEELTKQNCGGLEKLGLNDFYVMLAVKYFGKMPQVSAPTLADLTGRMTKIGVYCCGMADNKKQICAEEKLDILLGEMCEKEKTAVINDNVHKCCINSYADRRPCFMKMEPYPKYVAEKWDESQLHFSADLCEGSADDQLRKKITLLLEFMKMKPDCGSEKLKEVIEAFRKVCQKCCSADEHQSCFDSEVCNVNAVQCI</sequence>